<dbReference type="AlphaFoldDB" id="A0A073B1W8"/>
<dbReference type="InterPro" id="IPR016032">
    <property type="entry name" value="Sig_transdc_resp-reg_C-effctor"/>
</dbReference>
<name>A0A073B1W8_9PSEU</name>
<dbReference type="eggNOG" id="COG3903">
    <property type="taxonomic scope" value="Bacteria"/>
</dbReference>
<dbReference type="InterPro" id="IPR036388">
    <property type="entry name" value="WH-like_DNA-bd_sf"/>
</dbReference>
<evidence type="ECO:0000259" key="1">
    <source>
        <dbReference type="PROSITE" id="PS50043"/>
    </source>
</evidence>
<dbReference type="GO" id="GO:0006355">
    <property type="term" value="P:regulation of DNA-templated transcription"/>
    <property type="evidence" value="ECO:0007669"/>
    <property type="project" value="InterPro"/>
</dbReference>
<comment type="caution">
    <text evidence="2">The sequence shown here is derived from an EMBL/GenBank/DDBJ whole genome shotgun (WGS) entry which is preliminary data.</text>
</comment>
<dbReference type="RefSeq" id="WP_029721398.1">
    <property type="nucleotide sequence ID" value="NZ_JNVU01000004.1"/>
</dbReference>
<reference evidence="2 3" key="1">
    <citation type="submission" date="2014-06" db="EMBL/GenBank/DDBJ databases">
        <title>Saccharopolyspora rectivirgula DSM-43113 Genome sequencing.</title>
        <authorList>
            <person name="Barrera C."/>
            <person name="Millon L."/>
            <person name="Rognon B."/>
            <person name="Zaugg C."/>
            <person name="Monod M."/>
        </authorList>
    </citation>
    <scope>NUCLEOTIDE SEQUENCE [LARGE SCALE GENOMIC DNA]</scope>
    <source>
        <strain evidence="2 3">DSM 43113</strain>
    </source>
</reference>
<dbReference type="OrthoDB" id="9812579at2"/>
<dbReference type="eggNOG" id="COG2197">
    <property type="taxonomic scope" value="Bacteria"/>
</dbReference>
<dbReference type="STRING" id="28042.GU90_01060"/>
<protein>
    <recommendedName>
        <fullName evidence="1">HTH luxR-type domain-containing protein</fullName>
    </recommendedName>
</protein>
<dbReference type="PROSITE" id="PS50043">
    <property type="entry name" value="HTH_LUXR_2"/>
    <property type="match status" value="1"/>
</dbReference>
<evidence type="ECO:0000313" key="2">
    <source>
        <dbReference type="EMBL" id="KEI45998.1"/>
    </source>
</evidence>
<gene>
    <name evidence="2" type="ORF">GU90_01060</name>
</gene>
<dbReference type="Gene3D" id="3.40.50.300">
    <property type="entry name" value="P-loop containing nucleotide triphosphate hydrolases"/>
    <property type="match status" value="1"/>
</dbReference>
<dbReference type="EMBL" id="JNVU01000004">
    <property type="protein sequence ID" value="KEI45998.1"/>
    <property type="molecule type" value="Genomic_DNA"/>
</dbReference>
<dbReference type="InterPro" id="IPR058852">
    <property type="entry name" value="HTH_77"/>
</dbReference>
<dbReference type="GO" id="GO:0003677">
    <property type="term" value="F:DNA binding"/>
    <property type="evidence" value="ECO:0007669"/>
    <property type="project" value="InterPro"/>
</dbReference>
<dbReference type="PRINTS" id="PR00038">
    <property type="entry name" value="HTHLUXR"/>
</dbReference>
<dbReference type="Proteomes" id="UP000031419">
    <property type="component" value="Unassembled WGS sequence"/>
</dbReference>
<sequence length="730" mass="80013">MTTRPAGELPAELTSFVGRRAALAEVKRLLSRSRLVTLTGVAGVGKSRLAVRVARDVRRSFPDGVRLVDLSAVEVPERVGPLVRARLGVSGEEPLAERLAGERLLLVLDGCEFLVQACGPLVAELLAAAPQVRVLVTSQRPLGIAGEQVWPVPPMRVAREWSGRDSREALELFAERAAAVLPGFALDESNEGAVARLCQELDGLPLAIELAALWTRTLSVPEILDRLGDRFGLLTGGNPGGEPGRSVLRSAVERSYRLCSPAEQLLWARASVFDGGFELRAAESVCVGDGLDEADVLPAVAGLVDKSVLVRERFPRDRARYRLLRTMREFGRRKLAAGELFELRRRHRDHCSALVQQFSRDWFGEHQRDWVERIRSELPNLRAALDFCLADPAEHPRALRLVAELQYFWLAAGELVRGRRWLQECLDNTAPGCAGRGRALQVAALVRGLQGDATGSRACWEQAEQAGAEAGARWPVGLLELLLHDYDRAEAALGAEPRSEPAAALLALLRGEVAAAERLAERAQAWCSRRRELWLWSWVQLVRGLVAWQRGEAAVGLALLREGLRVKRQLSDAVGVAAALELVAVVEADRGDAAFAAPLLFSAGQWWEPVGGDLLFGFEPLVRWHAQAEAGVREVLSGAELHAAQQLARRFALADAVRYALREPAQDGWQQLTPRECEVARLVAQGLSNRQIAEQLVISKRTSDSHVEHILAKLGFSSRAQIAVWVAEQV</sequence>
<dbReference type="PRINTS" id="PR00364">
    <property type="entry name" value="DISEASERSIST"/>
</dbReference>
<dbReference type="SMART" id="SM00421">
    <property type="entry name" value="HTH_LUXR"/>
    <property type="match status" value="1"/>
</dbReference>
<feature type="domain" description="HTH luxR-type" evidence="1">
    <location>
        <begin position="665"/>
        <end position="730"/>
    </location>
</feature>
<organism evidence="2 3">
    <name type="scientific">Saccharopolyspora rectivirgula</name>
    <dbReference type="NCBI Taxonomy" id="28042"/>
    <lineage>
        <taxon>Bacteria</taxon>
        <taxon>Bacillati</taxon>
        <taxon>Actinomycetota</taxon>
        <taxon>Actinomycetes</taxon>
        <taxon>Pseudonocardiales</taxon>
        <taxon>Pseudonocardiaceae</taxon>
        <taxon>Saccharopolyspora</taxon>
    </lineage>
</organism>
<dbReference type="InterPro" id="IPR027417">
    <property type="entry name" value="P-loop_NTPase"/>
</dbReference>
<dbReference type="Pfam" id="PF00196">
    <property type="entry name" value="GerE"/>
    <property type="match status" value="1"/>
</dbReference>
<dbReference type="Gene3D" id="1.10.10.10">
    <property type="entry name" value="Winged helix-like DNA-binding domain superfamily/Winged helix DNA-binding domain"/>
    <property type="match status" value="1"/>
</dbReference>
<dbReference type="InterPro" id="IPR000792">
    <property type="entry name" value="Tscrpt_reg_LuxR_C"/>
</dbReference>
<dbReference type="Pfam" id="PF25872">
    <property type="entry name" value="HTH_77"/>
    <property type="match status" value="1"/>
</dbReference>
<dbReference type="SUPFAM" id="SSF46894">
    <property type="entry name" value="C-terminal effector domain of the bipartite response regulators"/>
    <property type="match status" value="1"/>
</dbReference>
<evidence type="ECO:0000313" key="3">
    <source>
        <dbReference type="Proteomes" id="UP000031419"/>
    </source>
</evidence>
<dbReference type="PANTHER" id="PTHR47691:SF3">
    <property type="entry name" value="HTH-TYPE TRANSCRIPTIONAL REGULATOR RV0890C-RELATED"/>
    <property type="match status" value="1"/>
</dbReference>
<dbReference type="CDD" id="cd06170">
    <property type="entry name" value="LuxR_C_like"/>
    <property type="match status" value="1"/>
</dbReference>
<dbReference type="SUPFAM" id="SSF52540">
    <property type="entry name" value="P-loop containing nucleoside triphosphate hydrolases"/>
    <property type="match status" value="1"/>
</dbReference>
<accession>A0A073B1W8</accession>
<keyword evidence="3" id="KW-1185">Reference proteome</keyword>
<proteinExistence type="predicted"/>
<dbReference type="PANTHER" id="PTHR47691">
    <property type="entry name" value="REGULATOR-RELATED"/>
    <property type="match status" value="1"/>
</dbReference>